<reference evidence="1 2" key="1">
    <citation type="submission" date="2020-07" db="EMBL/GenBank/DDBJ databases">
        <authorList>
            <person name="Feng H."/>
        </authorList>
    </citation>
    <scope>NUCLEOTIDE SEQUENCE [LARGE SCALE GENOMIC DNA]</scope>
    <source>
        <strain evidence="2">s-10</strain>
    </source>
</reference>
<protein>
    <submittedName>
        <fullName evidence="1">Uncharacterized protein</fullName>
    </submittedName>
</protein>
<dbReference type="EMBL" id="JACEIQ010000001">
    <property type="protein sequence ID" value="MBA4493195.1"/>
    <property type="molecule type" value="Genomic_DNA"/>
</dbReference>
<keyword evidence="2" id="KW-1185">Reference proteome</keyword>
<sequence length="91" mass="10817">MNPDFFSYDAYLERYKMFYNEEGDGRPSILSEEQFKGRLLLKECYQAYEDLVQTGQIDRASNYYSQVINKLENELAMADASDNLHIQMFEY</sequence>
<dbReference type="RefSeq" id="WP_181750395.1">
    <property type="nucleotide sequence ID" value="NZ_JACEIQ010000001.1"/>
</dbReference>
<comment type="caution">
    <text evidence="1">The sequence shown here is derived from an EMBL/GenBank/DDBJ whole genome shotgun (WGS) entry which is preliminary data.</text>
</comment>
<name>A0A7W1WNK2_9BACL</name>
<evidence type="ECO:0000313" key="1">
    <source>
        <dbReference type="EMBL" id="MBA4493195.1"/>
    </source>
</evidence>
<dbReference type="AlphaFoldDB" id="A0A7W1WNK2"/>
<proteinExistence type="predicted"/>
<dbReference type="Proteomes" id="UP000535491">
    <property type="component" value="Unassembled WGS sequence"/>
</dbReference>
<evidence type="ECO:0000313" key="2">
    <source>
        <dbReference type="Proteomes" id="UP000535491"/>
    </source>
</evidence>
<gene>
    <name evidence="1" type="ORF">H1191_02555</name>
</gene>
<organism evidence="1 2">
    <name type="scientific">Paenactinomyces guangxiensis</name>
    <dbReference type="NCBI Taxonomy" id="1490290"/>
    <lineage>
        <taxon>Bacteria</taxon>
        <taxon>Bacillati</taxon>
        <taxon>Bacillota</taxon>
        <taxon>Bacilli</taxon>
        <taxon>Bacillales</taxon>
        <taxon>Thermoactinomycetaceae</taxon>
        <taxon>Paenactinomyces</taxon>
    </lineage>
</organism>
<accession>A0A7W1WNK2</accession>